<dbReference type="GO" id="GO:0000160">
    <property type="term" value="P:phosphorelay signal transduction system"/>
    <property type="evidence" value="ECO:0007669"/>
    <property type="project" value="InterPro"/>
</dbReference>
<evidence type="ECO:0000313" key="5">
    <source>
        <dbReference type="Proteomes" id="UP000003835"/>
    </source>
</evidence>
<feature type="modified residue" description="4-aspartylphosphate" evidence="2">
    <location>
        <position position="58"/>
    </location>
</feature>
<dbReference type="RefSeq" id="WP_006104420.1">
    <property type="nucleotide sequence ID" value="NZ_DS989864.1"/>
</dbReference>
<dbReference type="InterPro" id="IPR001789">
    <property type="entry name" value="Sig_transdc_resp-reg_receiver"/>
</dbReference>
<dbReference type="EMBL" id="DS989864">
    <property type="protein sequence ID" value="EDX72454.1"/>
    <property type="molecule type" value="Genomic_DNA"/>
</dbReference>
<protein>
    <submittedName>
        <fullName evidence="4">Stage II sporulation protein E</fullName>
    </submittedName>
</protein>
<dbReference type="OrthoDB" id="9802500at2"/>
<gene>
    <name evidence="4" type="ORF">MC7420_3526</name>
</gene>
<dbReference type="eggNOG" id="COG2208">
    <property type="taxonomic scope" value="Bacteria"/>
</dbReference>
<dbReference type="SUPFAM" id="SSF81606">
    <property type="entry name" value="PP2C-like"/>
    <property type="match status" value="1"/>
</dbReference>
<dbReference type="AlphaFoldDB" id="B4W012"/>
<dbReference type="Pfam" id="PF00072">
    <property type="entry name" value="Response_reg"/>
    <property type="match status" value="1"/>
</dbReference>
<dbReference type="InterPro" id="IPR001932">
    <property type="entry name" value="PPM-type_phosphatase-like_dom"/>
</dbReference>
<reference evidence="4 5" key="1">
    <citation type="submission" date="2008-07" db="EMBL/GenBank/DDBJ databases">
        <authorList>
            <person name="Tandeau de Marsac N."/>
            <person name="Ferriera S."/>
            <person name="Johnson J."/>
            <person name="Kravitz S."/>
            <person name="Beeson K."/>
            <person name="Sutton G."/>
            <person name="Rogers Y.-H."/>
            <person name="Friedman R."/>
            <person name="Frazier M."/>
            <person name="Venter J.C."/>
        </authorList>
    </citation>
    <scope>NUCLEOTIDE SEQUENCE [LARGE SCALE GENOMIC DNA]</scope>
    <source>
        <strain evidence="4 5">PCC 7420</strain>
    </source>
</reference>
<dbReference type="InterPro" id="IPR036457">
    <property type="entry name" value="PPM-type-like_dom_sf"/>
</dbReference>
<dbReference type="CDD" id="cd17536">
    <property type="entry name" value="REC_YesN-like"/>
    <property type="match status" value="1"/>
</dbReference>
<accession>B4W012</accession>
<dbReference type="GO" id="GO:0016791">
    <property type="term" value="F:phosphatase activity"/>
    <property type="evidence" value="ECO:0007669"/>
    <property type="project" value="TreeGrafter"/>
</dbReference>
<keyword evidence="2" id="KW-0597">Phosphoprotein</keyword>
<name>B4W012_9CYAN</name>
<keyword evidence="5" id="KW-1185">Reference proteome</keyword>
<dbReference type="Pfam" id="PF07228">
    <property type="entry name" value="SpoIIE"/>
    <property type="match status" value="1"/>
</dbReference>
<evidence type="ECO:0000256" key="1">
    <source>
        <dbReference type="ARBA" id="ARBA00022801"/>
    </source>
</evidence>
<dbReference type="PROSITE" id="PS50110">
    <property type="entry name" value="RESPONSE_REGULATORY"/>
    <property type="match status" value="1"/>
</dbReference>
<dbReference type="SMART" id="SM00448">
    <property type="entry name" value="REC"/>
    <property type="match status" value="1"/>
</dbReference>
<dbReference type="eggNOG" id="COG4753">
    <property type="taxonomic scope" value="Bacteria"/>
</dbReference>
<feature type="domain" description="Response regulatory" evidence="3">
    <location>
        <begin position="4"/>
        <end position="123"/>
    </location>
</feature>
<dbReference type="InterPro" id="IPR052016">
    <property type="entry name" value="Bact_Sigma-Reg"/>
</dbReference>
<dbReference type="PANTHER" id="PTHR43156">
    <property type="entry name" value="STAGE II SPORULATION PROTEIN E-RELATED"/>
    <property type="match status" value="1"/>
</dbReference>
<keyword evidence="1" id="KW-0378">Hydrolase</keyword>
<dbReference type="HOGENOM" id="CLU_000445_43_7_3"/>
<dbReference type="STRING" id="118168.MC7420_3526"/>
<evidence type="ECO:0000313" key="4">
    <source>
        <dbReference type="EMBL" id="EDX72454.1"/>
    </source>
</evidence>
<dbReference type="PANTHER" id="PTHR43156:SF2">
    <property type="entry name" value="STAGE II SPORULATION PROTEIN E"/>
    <property type="match status" value="1"/>
</dbReference>
<dbReference type="SMART" id="SM00331">
    <property type="entry name" value="PP2C_SIG"/>
    <property type="match status" value="1"/>
</dbReference>
<dbReference type="InterPro" id="IPR011006">
    <property type="entry name" value="CheY-like_superfamily"/>
</dbReference>
<sequence>MPAKILVVDDEPDIEPLIRQKFRKKIRCKEFQFIFACNGVDALDKLQADSDIDMVLTDINMPQMDGLALLMKLAADYPAIKTVILSAYGDMNNIRAAMNLGAFDFLTKPIDFQDLEITTYKTLNHVQQIKQALTQENYLKRLEAENLRLSTELDITRRLQQMLLPTETELRQIQGLDIAGYMQPADEVGGDYYDVLQHNGRVKIGIGDITGHGLASGVLMLMVQTAVRTLLVNNETNTVNFFSTLNQTIYHNLQRMRCDKNLSLVLIDYHQGTLTVSGQHEQMIVLRSEGRIERIDTIDLGFPIGLAEAIADFVAEATVKLYPGDGVVLYTDGITEAEDINGVQYGLERLCQVLSNNWHKSACEIKQAVIDQVWQHIGNQKVHDDITLLILKQQ</sequence>
<proteinExistence type="predicted"/>
<dbReference type="SUPFAM" id="SSF52172">
    <property type="entry name" value="CheY-like"/>
    <property type="match status" value="1"/>
</dbReference>
<dbReference type="Proteomes" id="UP000003835">
    <property type="component" value="Unassembled WGS sequence"/>
</dbReference>
<organism evidence="4 5">
    <name type="scientific">Coleofasciculus chthonoplastes PCC 7420</name>
    <dbReference type="NCBI Taxonomy" id="118168"/>
    <lineage>
        <taxon>Bacteria</taxon>
        <taxon>Bacillati</taxon>
        <taxon>Cyanobacteriota</taxon>
        <taxon>Cyanophyceae</taxon>
        <taxon>Coleofasciculales</taxon>
        <taxon>Coleofasciculaceae</taxon>
        <taxon>Coleofasciculus</taxon>
    </lineage>
</organism>
<evidence type="ECO:0000256" key="2">
    <source>
        <dbReference type="PROSITE-ProRule" id="PRU00169"/>
    </source>
</evidence>
<dbReference type="Gene3D" id="3.40.50.2300">
    <property type="match status" value="1"/>
</dbReference>
<evidence type="ECO:0000259" key="3">
    <source>
        <dbReference type="PROSITE" id="PS50110"/>
    </source>
</evidence>
<dbReference type="Gene3D" id="3.60.40.10">
    <property type="entry name" value="PPM-type phosphatase domain"/>
    <property type="match status" value="1"/>
</dbReference>